<dbReference type="STRING" id="395494.Galf_2352"/>
<comment type="subcellular location">
    <subcellularLocation>
        <location evidence="5">Cytoplasm</location>
    </subcellularLocation>
    <text evidence="5">Associates with late stage pre-50S ribosomal subunits.</text>
</comment>
<comment type="similarity">
    <text evidence="5">Belongs to the DarP family.</text>
</comment>
<keyword evidence="2 5" id="KW-0690">Ribosome biogenesis</keyword>
<dbReference type="HOGENOM" id="CLU_1110161_0_0_4"/>
<accession>D9SJG6</accession>
<dbReference type="GO" id="GO:0005829">
    <property type="term" value="C:cytosol"/>
    <property type="evidence" value="ECO:0007669"/>
    <property type="project" value="TreeGrafter"/>
</dbReference>
<keyword evidence="3 5" id="KW-0699">rRNA-binding</keyword>
<proteinExistence type="inferred from homology"/>
<evidence type="ECO:0000256" key="6">
    <source>
        <dbReference type="SAM" id="MobiDB-lite"/>
    </source>
</evidence>
<dbReference type="PANTHER" id="PTHR38101:SF1">
    <property type="entry name" value="UPF0307 PROTEIN YJGA"/>
    <property type="match status" value="1"/>
</dbReference>
<name>D9SJG6_GALCS</name>
<gene>
    <name evidence="5" type="primary">darP</name>
    <name evidence="7" type="ordered locus">Galf_2352</name>
</gene>
<feature type="compositionally biased region" description="Basic and acidic residues" evidence="6">
    <location>
        <begin position="1"/>
        <end position="12"/>
    </location>
</feature>
<organism evidence="7 8">
    <name type="scientific">Gallionella capsiferriformans (strain ES-2)</name>
    <name type="common">Gallionella ferruginea capsiferriformans (strain ES-2)</name>
    <dbReference type="NCBI Taxonomy" id="395494"/>
    <lineage>
        <taxon>Bacteria</taxon>
        <taxon>Pseudomonadati</taxon>
        <taxon>Pseudomonadota</taxon>
        <taxon>Betaproteobacteria</taxon>
        <taxon>Nitrosomonadales</taxon>
        <taxon>Gallionellaceae</taxon>
        <taxon>Gallionella</taxon>
    </lineage>
</organism>
<evidence type="ECO:0000256" key="5">
    <source>
        <dbReference type="HAMAP-Rule" id="MF_00765"/>
    </source>
</evidence>
<dbReference type="GO" id="GO:0043022">
    <property type="term" value="F:ribosome binding"/>
    <property type="evidence" value="ECO:0007669"/>
    <property type="project" value="UniProtKB-UniRule"/>
</dbReference>
<dbReference type="OrthoDB" id="5293604at2"/>
<keyword evidence="8" id="KW-1185">Reference proteome</keyword>
<evidence type="ECO:0000256" key="1">
    <source>
        <dbReference type="ARBA" id="ARBA00022490"/>
    </source>
</evidence>
<dbReference type="HAMAP" id="MF_00765">
    <property type="entry name" value="DarP"/>
    <property type="match status" value="1"/>
</dbReference>
<keyword evidence="1 5" id="KW-0963">Cytoplasm</keyword>
<dbReference type="PANTHER" id="PTHR38101">
    <property type="entry name" value="UPF0307 PROTEIN YJGA"/>
    <property type="match status" value="1"/>
</dbReference>
<dbReference type="Pfam" id="PF04751">
    <property type="entry name" value="DarP"/>
    <property type="match status" value="1"/>
</dbReference>
<dbReference type="GO" id="GO:0019843">
    <property type="term" value="F:rRNA binding"/>
    <property type="evidence" value="ECO:0007669"/>
    <property type="project" value="UniProtKB-UniRule"/>
</dbReference>
<sequence length="250" mass="29151">MNPHDDDKDSKNHQNINEFDDEDRDDLIEEDEEETYDLDEEEYDEDESDEDDDESDTGEEEDESKKNSAPARPKPQGRGLRSLAVVEEEEELPPSKTKIKKQMHDLRDLGEELTELGKDQLAQLDIPESLRDAIKDMHRIKSFGAKRRQLQYIGKLMRDVEIDPIVAKLNTWKGTSQQHIGYMHQIERWRERLLEGDAALTELLAAYPDTDVQRLRTLIRNSLKEREAGKPGKNFREIFQILRETIPQPV</sequence>
<comment type="function">
    <text evidence="5">Member of a network of 50S ribosomal subunit biogenesis factors which assembles along the 30S-50S interface, preventing incorrect 23S rRNA structures from forming. Promotes peptidyl transferase center (PTC) maturation.</text>
</comment>
<protein>
    <recommendedName>
        <fullName evidence="5">Dual-action ribosomal maturation protein DarP</fullName>
    </recommendedName>
    <alternativeName>
        <fullName evidence="5">Large ribosomal subunit assembly factor DarP</fullName>
    </alternativeName>
</protein>
<dbReference type="GO" id="GO:1902626">
    <property type="term" value="P:assembly of large subunit precursor of preribosome"/>
    <property type="evidence" value="ECO:0007669"/>
    <property type="project" value="UniProtKB-UniRule"/>
</dbReference>
<feature type="compositionally biased region" description="Acidic residues" evidence="6">
    <location>
        <begin position="18"/>
        <end position="62"/>
    </location>
</feature>
<dbReference type="Gene3D" id="1.10.60.30">
    <property type="entry name" value="PSPTO4464-like domains"/>
    <property type="match status" value="2"/>
</dbReference>
<dbReference type="RefSeq" id="WP_013294277.1">
    <property type="nucleotide sequence ID" value="NC_014394.1"/>
</dbReference>
<evidence type="ECO:0000256" key="2">
    <source>
        <dbReference type="ARBA" id="ARBA00022517"/>
    </source>
</evidence>
<reference evidence="7 8" key="1">
    <citation type="submission" date="2010-08" db="EMBL/GenBank/DDBJ databases">
        <title>Complete sequence of Gallionella capsiferriformans ES-2.</title>
        <authorList>
            <consortium name="US DOE Joint Genome Institute"/>
            <person name="Lucas S."/>
            <person name="Copeland A."/>
            <person name="Lapidus A."/>
            <person name="Cheng J.-F."/>
            <person name="Bruce D."/>
            <person name="Goodwin L."/>
            <person name="Pitluck S."/>
            <person name="Chertkov O."/>
            <person name="Davenport K.W."/>
            <person name="Detter J.C."/>
            <person name="Han C."/>
            <person name="Tapia R."/>
            <person name="Land M."/>
            <person name="Hauser L."/>
            <person name="Chang Y.-J."/>
            <person name="Jeffries C."/>
            <person name="Kyrpides N."/>
            <person name="Ivanova N."/>
            <person name="Mikhailova N."/>
            <person name="Shelobolina E.S."/>
            <person name="Picardal F."/>
            <person name="Roden E."/>
            <person name="Emerson D."/>
            <person name="Woyke T."/>
        </authorList>
    </citation>
    <scope>NUCLEOTIDE SEQUENCE [LARGE SCALE GENOMIC DNA]</scope>
    <source>
        <strain evidence="7 8">ES-2</strain>
    </source>
</reference>
<dbReference type="NCBIfam" id="NF003593">
    <property type="entry name" value="PRK05255.1-1"/>
    <property type="match status" value="1"/>
</dbReference>
<dbReference type="SUPFAM" id="SSF158710">
    <property type="entry name" value="PSPTO4464-like"/>
    <property type="match status" value="1"/>
</dbReference>
<dbReference type="EMBL" id="CP002159">
    <property type="protein sequence ID" value="ADL56354.1"/>
    <property type="molecule type" value="Genomic_DNA"/>
</dbReference>
<evidence type="ECO:0000313" key="7">
    <source>
        <dbReference type="EMBL" id="ADL56354.1"/>
    </source>
</evidence>
<evidence type="ECO:0000256" key="4">
    <source>
        <dbReference type="ARBA" id="ARBA00022884"/>
    </source>
</evidence>
<feature type="region of interest" description="Disordered" evidence="6">
    <location>
        <begin position="1"/>
        <end position="81"/>
    </location>
</feature>
<dbReference type="KEGG" id="gca:Galf_2352"/>
<dbReference type="eggNOG" id="COG3028">
    <property type="taxonomic scope" value="Bacteria"/>
</dbReference>
<evidence type="ECO:0000256" key="3">
    <source>
        <dbReference type="ARBA" id="ARBA00022730"/>
    </source>
</evidence>
<dbReference type="Proteomes" id="UP000001235">
    <property type="component" value="Chromosome"/>
</dbReference>
<dbReference type="InterPro" id="IPR006839">
    <property type="entry name" value="DarP"/>
</dbReference>
<evidence type="ECO:0000313" key="8">
    <source>
        <dbReference type="Proteomes" id="UP000001235"/>
    </source>
</evidence>
<dbReference type="AlphaFoldDB" id="D9SJG6"/>
<dbReference type="InterPro" id="IPR023153">
    <property type="entry name" value="DarP_sf"/>
</dbReference>
<keyword evidence="4 5" id="KW-0694">RNA-binding</keyword>
<dbReference type="CDD" id="cd16331">
    <property type="entry name" value="YjgA-like"/>
    <property type="match status" value="1"/>
</dbReference>